<dbReference type="AlphaFoldDB" id="A0A8E2JGJ9"/>
<feature type="non-terminal residue" evidence="1">
    <location>
        <position position="1"/>
    </location>
</feature>
<keyword evidence="2" id="KW-1185">Reference proteome</keyword>
<accession>A0A8E2JGJ9</accession>
<dbReference type="Proteomes" id="UP000250266">
    <property type="component" value="Unassembled WGS sequence"/>
</dbReference>
<gene>
    <name evidence="1" type="ORF">K432DRAFT_294532</name>
</gene>
<evidence type="ECO:0000313" key="2">
    <source>
        <dbReference type="Proteomes" id="UP000250266"/>
    </source>
</evidence>
<name>A0A8E2JGJ9_9PEZI</name>
<protein>
    <submittedName>
        <fullName evidence="1">Uncharacterized protein</fullName>
    </submittedName>
</protein>
<dbReference type="EMBL" id="KV744906">
    <property type="protein sequence ID" value="OCK81845.1"/>
    <property type="molecule type" value="Genomic_DNA"/>
</dbReference>
<evidence type="ECO:0000313" key="1">
    <source>
        <dbReference type="EMBL" id="OCK81845.1"/>
    </source>
</evidence>
<organism evidence="1 2">
    <name type="scientific">Lepidopterella palustris CBS 459.81</name>
    <dbReference type="NCBI Taxonomy" id="1314670"/>
    <lineage>
        <taxon>Eukaryota</taxon>
        <taxon>Fungi</taxon>
        <taxon>Dikarya</taxon>
        <taxon>Ascomycota</taxon>
        <taxon>Pezizomycotina</taxon>
        <taxon>Dothideomycetes</taxon>
        <taxon>Pleosporomycetidae</taxon>
        <taxon>Mytilinidiales</taxon>
        <taxon>Argynnaceae</taxon>
        <taxon>Lepidopterella</taxon>
    </lineage>
</organism>
<proteinExistence type="predicted"/>
<reference evidence="1 2" key="1">
    <citation type="journal article" date="2016" name="Nat. Commun.">
        <title>Ectomycorrhizal ecology is imprinted in the genome of the dominant symbiotic fungus Cenococcum geophilum.</title>
        <authorList>
            <consortium name="DOE Joint Genome Institute"/>
            <person name="Peter M."/>
            <person name="Kohler A."/>
            <person name="Ohm R.A."/>
            <person name="Kuo A."/>
            <person name="Krutzmann J."/>
            <person name="Morin E."/>
            <person name="Arend M."/>
            <person name="Barry K.W."/>
            <person name="Binder M."/>
            <person name="Choi C."/>
            <person name="Clum A."/>
            <person name="Copeland A."/>
            <person name="Grisel N."/>
            <person name="Haridas S."/>
            <person name="Kipfer T."/>
            <person name="LaButti K."/>
            <person name="Lindquist E."/>
            <person name="Lipzen A."/>
            <person name="Maire R."/>
            <person name="Meier B."/>
            <person name="Mihaltcheva S."/>
            <person name="Molinier V."/>
            <person name="Murat C."/>
            <person name="Poggeler S."/>
            <person name="Quandt C.A."/>
            <person name="Sperisen C."/>
            <person name="Tritt A."/>
            <person name="Tisserant E."/>
            <person name="Crous P.W."/>
            <person name="Henrissat B."/>
            <person name="Nehls U."/>
            <person name="Egli S."/>
            <person name="Spatafora J.W."/>
            <person name="Grigoriev I.V."/>
            <person name="Martin F.M."/>
        </authorList>
    </citation>
    <scope>NUCLEOTIDE SEQUENCE [LARGE SCALE GENOMIC DNA]</scope>
    <source>
        <strain evidence="1 2">CBS 459.81</strain>
    </source>
</reference>
<sequence length="56" mass="6324">KPDISAASRRHKVNRSILSCPFNGETTSRADRYNGQRFLDTAQSRALLAYIKDLTI</sequence>